<keyword evidence="7" id="KW-0406">Ion transport</keyword>
<evidence type="ECO:0000256" key="1">
    <source>
        <dbReference type="ARBA" id="ARBA00004651"/>
    </source>
</evidence>
<dbReference type="GO" id="GO:0030001">
    <property type="term" value="P:metal ion transport"/>
    <property type="evidence" value="ECO:0007669"/>
    <property type="project" value="UniProtKB-ARBA"/>
</dbReference>
<evidence type="ECO:0000256" key="2">
    <source>
        <dbReference type="ARBA" id="ARBA00009137"/>
    </source>
</evidence>
<evidence type="ECO:0000256" key="8">
    <source>
        <dbReference type="ARBA" id="ARBA00023136"/>
    </source>
</evidence>
<dbReference type="PANTHER" id="PTHR32024">
    <property type="entry name" value="TRK SYSTEM POTASSIUM UPTAKE PROTEIN TRKG-RELATED"/>
    <property type="match status" value="1"/>
</dbReference>
<evidence type="ECO:0000313" key="10">
    <source>
        <dbReference type="EMBL" id="PRP95860.1"/>
    </source>
</evidence>
<reference evidence="10 11" key="1">
    <citation type="submission" date="2018-03" db="EMBL/GenBank/DDBJ databases">
        <title>Draft Genome Sequences of the Obligatory Marine Myxobacteria Enhygromyxa salina SWB005.</title>
        <authorList>
            <person name="Poehlein A."/>
            <person name="Moghaddam J.A."/>
            <person name="Harms H."/>
            <person name="Alanjari M."/>
            <person name="Koenig G.M."/>
            <person name="Daniel R."/>
            <person name="Schaeberle T.F."/>
        </authorList>
    </citation>
    <scope>NUCLEOTIDE SEQUENCE [LARGE SCALE GENOMIC DNA]</scope>
    <source>
        <strain evidence="10 11">SWB005</strain>
    </source>
</reference>
<protein>
    <submittedName>
        <fullName evidence="10">Trk system potassium uptake protein TrkG</fullName>
    </submittedName>
</protein>
<dbReference type="OrthoDB" id="9810952at2"/>
<evidence type="ECO:0000256" key="3">
    <source>
        <dbReference type="ARBA" id="ARBA00022448"/>
    </source>
</evidence>
<name>A0A2S9XSZ5_9BACT</name>
<proteinExistence type="inferred from homology"/>
<sequence length="513" mass="54338">MRPRLRTAAAVAHALGLVLLLLAAAMLVTGFVGWLLGEPAALLARAFGAPALATATVGALTWWRTEAVRLDEVQAMLVCGLAWILASVIGAVPLCVLLDSTLLDASFEMVSGFTTTGITLLEGLDAMPASVLLWRALSQWIGGVGILSLFVAVTRSPALAHRFGGTEAHKIRASRPVPGPFRTLQLFALVYLGLTILVALGLLLGGVGWFDAITHALTTMSTGGFSTHDASVGYWRDPDLSGVSPRWIEWVVIAGMAAGGTSFVIHYRLARGEVRALWDGVEIRVWFGLLIAVLGLLVFEQWQRGTGMFAADGLVTTHAAGPGWAARIEAGVRTSLFTTLAIATTTGFATVDIAGPFFASTAKALFLLLMIFGACVGSTSGGFKLARVVLLAKIMTRELRRLTLPQGATTPVVIEHHAVDQAELARVVGLAIAWLGLLALGTLLTTLLSAHDGWQAFSGVSSALNNIGPCYITIPEMRALDPAVKLTWMVAMLAGRLEILPLVVLLSPRAWTR</sequence>
<keyword evidence="6 9" id="KW-1133">Transmembrane helix</keyword>
<feature type="transmembrane region" description="Helical" evidence="9">
    <location>
        <begin position="427"/>
        <end position="448"/>
    </location>
</feature>
<evidence type="ECO:0000256" key="6">
    <source>
        <dbReference type="ARBA" id="ARBA00022989"/>
    </source>
</evidence>
<keyword evidence="11" id="KW-1185">Reference proteome</keyword>
<dbReference type="GO" id="GO:0005886">
    <property type="term" value="C:plasma membrane"/>
    <property type="evidence" value="ECO:0007669"/>
    <property type="project" value="UniProtKB-SubCell"/>
</dbReference>
<feature type="transmembrane region" description="Helical" evidence="9">
    <location>
        <begin position="12"/>
        <end position="36"/>
    </location>
</feature>
<comment type="similarity">
    <text evidence="2">Belongs to the TrkH potassium transport family.</text>
</comment>
<keyword evidence="5 9" id="KW-0812">Transmembrane</keyword>
<dbReference type="Pfam" id="PF02386">
    <property type="entry name" value="TrkH"/>
    <property type="match status" value="1"/>
</dbReference>
<comment type="caution">
    <text evidence="10">The sequence shown here is derived from an EMBL/GenBank/DDBJ whole genome shotgun (WGS) entry which is preliminary data.</text>
</comment>
<feature type="transmembrane region" description="Helical" evidence="9">
    <location>
        <begin position="281"/>
        <end position="299"/>
    </location>
</feature>
<dbReference type="GO" id="GO:0008324">
    <property type="term" value="F:monoatomic cation transmembrane transporter activity"/>
    <property type="evidence" value="ECO:0007669"/>
    <property type="project" value="InterPro"/>
</dbReference>
<evidence type="ECO:0000256" key="7">
    <source>
        <dbReference type="ARBA" id="ARBA00023065"/>
    </source>
</evidence>
<gene>
    <name evidence="10" type="primary">trkG_1</name>
    <name evidence="10" type="ORF">ENSA5_37290</name>
</gene>
<dbReference type="Proteomes" id="UP000237968">
    <property type="component" value="Unassembled WGS sequence"/>
</dbReference>
<feature type="transmembrane region" description="Helical" evidence="9">
    <location>
        <begin position="365"/>
        <end position="392"/>
    </location>
</feature>
<feature type="transmembrane region" description="Helical" evidence="9">
    <location>
        <begin position="186"/>
        <end position="210"/>
    </location>
</feature>
<feature type="transmembrane region" description="Helical" evidence="9">
    <location>
        <begin position="42"/>
        <end position="63"/>
    </location>
</feature>
<feature type="transmembrane region" description="Helical" evidence="9">
    <location>
        <begin position="247"/>
        <end position="269"/>
    </location>
</feature>
<organism evidence="10 11">
    <name type="scientific">Enhygromyxa salina</name>
    <dbReference type="NCBI Taxonomy" id="215803"/>
    <lineage>
        <taxon>Bacteria</taxon>
        <taxon>Pseudomonadati</taxon>
        <taxon>Myxococcota</taxon>
        <taxon>Polyangia</taxon>
        <taxon>Nannocystales</taxon>
        <taxon>Nannocystaceae</taxon>
        <taxon>Enhygromyxa</taxon>
    </lineage>
</organism>
<dbReference type="EMBL" id="PVNK01000166">
    <property type="protein sequence ID" value="PRP95860.1"/>
    <property type="molecule type" value="Genomic_DNA"/>
</dbReference>
<evidence type="ECO:0000256" key="9">
    <source>
        <dbReference type="SAM" id="Phobius"/>
    </source>
</evidence>
<keyword evidence="8 9" id="KW-0472">Membrane</keyword>
<evidence type="ECO:0000256" key="5">
    <source>
        <dbReference type="ARBA" id="ARBA00022692"/>
    </source>
</evidence>
<feature type="transmembrane region" description="Helical" evidence="9">
    <location>
        <begin position="75"/>
        <end position="99"/>
    </location>
</feature>
<evidence type="ECO:0000256" key="4">
    <source>
        <dbReference type="ARBA" id="ARBA00022475"/>
    </source>
</evidence>
<keyword evidence="3" id="KW-0813">Transport</keyword>
<keyword evidence="4" id="KW-1003">Cell membrane</keyword>
<dbReference type="PANTHER" id="PTHR32024:SF2">
    <property type="entry name" value="TRK SYSTEM POTASSIUM UPTAKE PROTEIN TRKG-RELATED"/>
    <property type="match status" value="1"/>
</dbReference>
<dbReference type="InterPro" id="IPR003445">
    <property type="entry name" value="Cat_transpt"/>
</dbReference>
<comment type="subcellular location">
    <subcellularLocation>
        <location evidence="1">Cell membrane</location>
        <topology evidence="1">Multi-pass membrane protein</topology>
    </subcellularLocation>
</comment>
<dbReference type="AlphaFoldDB" id="A0A2S9XSZ5"/>
<feature type="transmembrane region" description="Helical" evidence="9">
    <location>
        <begin position="132"/>
        <end position="153"/>
    </location>
</feature>
<evidence type="ECO:0000313" key="11">
    <source>
        <dbReference type="Proteomes" id="UP000237968"/>
    </source>
</evidence>
<dbReference type="RefSeq" id="WP_106393059.1">
    <property type="nucleotide sequence ID" value="NZ_PVNK01000166.1"/>
</dbReference>
<accession>A0A2S9XSZ5</accession>
<feature type="transmembrane region" description="Helical" evidence="9">
    <location>
        <begin position="486"/>
        <end position="506"/>
    </location>
</feature>